<accession>A0ACC1T9B2</accession>
<comment type="caution">
    <text evidence="1">The sequence shown here is derived from an EMBL/GenBank/DDBJ whole genome shotgun (WGS) entry which is preliminary data.</text>
</comment>
<evidence type="ECO:0000313" key="2">
    <source>
        <dbReference type="Proteomes" id="UP001148662"/>
    </source>
</evidence>
<sequence>MSPNEYITLEPHRTARNKAAARVPIKSGDVILSDSALVTALFPAEKGRRCDYCHHLPRGRDRLLKCSGCAAFWYCGVSCQRKQWRTHKKICKQYNAYTASSEYQTLDSREQTDAVLLSHLLAQVHPPDSKSGPESKDAIRIFFDLLKGSSPGINNPPFCGDRDPNISQIAGDIYSRFGNNNFVVHSHLTAYAHGVFPLASRLFNHSCYPNCVVKYTITPQDGVAMNVVAIRSIAYGEEITVPYLDPALPLETRMNALRMNYGFSCTCPLCTFQGRPGLTKSLPLASELGALEDVLRKYVESRSSDNQFNVDSNRHPWAGIPNQLPALFHEAYLPQLAETFSRTSHEGDYGTALDSGRTLAAYYALIYPSNYPQIGMHALELAKTAWNYVVSQEMSSTSPSSEMGDVEACAREYLALSRQVLERFGPEGDEDGPLEEIRVLRELLQC</sequence>
<gene>
    <name evidence="1" type="ORF">NM688_g2159</name>
</gene>
<protein>
    <submittedName>
        <fullName evidence="1">Uncharacterized protein</fullName>
    </submittedName>
</protein>
<dbReference type="Proteomes" id="UP001148662">
    <property type="component" value="Unassembled WGS sequence"/>
</dbReference>
<evidence type="ECO:0000313" key="1">
    <source>
        <dbReference type="EMBL" id="KAJ3556198.1"/>
    </source>
</evidence>
<keyword evidence="2" id="KW-1185">Reference proteome</keyword>
<proteinExistence type="predicted"/>
<dbReference type="EMBL" id="JANHOG010000262">
    <property type="protein sequence ID" value="KAJ3556198.1"/>
    <property type="molecule type" value="Genomic_DNA"/>
</dbReference>
<organism evidence="1 2">
    <name type="scientific">Phlebia brevispora</name>
    <dbReference type="NCBI Taxonomy" id="194682"/>
    <lineage>
        <taxon>Eukaryota</taxon>
        <taxon>Fungi</taxon>
        <taxon>Dikarya</taxon>
        <taxon>Basidiomycota</taxon>
        <taxon>Agaricomycotina</taxon>
        <taxon>Agaricomycetes</taxon>
        <taxon>Polyporales</taxon>
        <taxon>Meruliaceae</taxon>
        <taxon>Phlebia</taxon>
    </lineage>
</organism>
<reference evidence="1" key="1">
    <citation type="submission" date="2022-07" db="EMBL/GenBank/DDBJ databases">
        <title>Genome Sequence of Phlebia brevispora.</title>
        <authorList>
            <person name="Buettner E."/>
        </authorList>
    </citation>
    <scope>NUCLEOTIDE SEQUENCE</scope>
    <source>
        <strain evidence="1">MPL23</strain>
    </source>
</reference>
<name>A0ACC1T9B2_9APHY</name>